<keyword evidence="2" id="KW-1185">Reference proteome</keyword>
<reference evidence="1 2" key="1">
    <citation type="submission" date="2023-04" db="EMBL/GenBank/DDBJ databases">
        <title>Fusibacter bizertensis strain WBS, isolated from littoral bottom sediments of the Arctic seas - biochemical and genomic analysis.</title>
        <authorList>
            <person name="Brioukhanov A.L."/>
        </authorList>
    </citation>
    <scope>NUCLEOTIDE SEQUENCE [LARGE SCALE GENOMIC DNA]</scope>
    <source>
        <strain evidence="1 2">WBS</strain>
    </source>
</reference>
<sequence length="506" mass="58917">MKFDEKFNLLMNLLNIPNNKLAKALSVDPSLISRWRNGSRDPVRNSTYIELISQYIVTHTSDKQCLYELINLTQFDTQEQLAKALSEWMVVDHVSDSTFANRFLSHLSKNIAPVASNLHPEYMDNQHKGKKLSVEVFHGNEGKRKGVIRFLSAVIATPKPCELLLYSDEPMTWLLEDPQFLKKWGVLLNDVIAQGHRIKIIHTIDRNPKELIAAIDRWLPLYLSGGIEPYYYPNYQEALFKRTMFIAPGIGALTSSAMADVESMEQVYYRDHNMITILQNEFDSYLHLCRPLMKIFTEKNITDFHELLHEFEMQDGDLTYMSSSPPLVMLPYDSLCEKLYASKLSQESIEYYKNFYIKRKHAFYEHLKNNNRYDLIHLPEKEIFSSLHHAFSNVNSLILHEGMIISHSLLLQQLESVKKAIKSNKHYHVILNAHPLPNGILISYKKNIGVIIYKTTEPLIIFAINHPLMMKAFEAYIDELSIDRHYSDHDHLTVLQEIDYWIQNQN</sequence>
<proteinExistence type="predicted"/>
<gene>
    <name evidence="1" type="ORF">QE109_15205</name>
</gene>
<dbReference type="RefSeq" id="WP_281095402.1">
    <property type="nucleotide sequence ID" value="NZ_JARYZI010000013.1"/>
</dbReference>
<protein>
    <recommendedName>
        <fullName evidence="3">Transcriptional regulator</fullName>
    </recommendedName>
</protein>
<evidence type="ECO:0000313" key="1">
    <source>
        <dbReference type="EMBL" id="MDH8679505.1"/>
    </source>
</evidence>
<comment type="caution">
    <text evidence="1">The sequence shown here is derived from an EMBL/GenBank/DDBJ whole genome shotgun (WGS) entry which is preliminary data.</text>
</comment>
<evidence type="ECO:0000313" key="2">
    <source>
        <dbReference type="Proteomes" id="UP001158045"/>
    </source>
</evidence>
<dbReference type="EMBL" id="JARYZI010000013">
    <property type="protein sequence ID" value="MDH8679505.1"/>
    <property type="molecule type" value="Genomic_DNA"/>
</dbReference>
<evidence type="ECO:0008006" key="3">
    <source>
        <dbReference type="Google" id="ProtNLM"/>
    </source>
</evidence>
<name>A0ABT6NGE9_9FIRM</name>
<organism evidence="1 2">
    <name type="scientific">Fusibacter bizertensis</name>
    <dbReference type="NCBI Taxonomy" id="1488331"/>
    <lineage>
        <taxon>Bacteria</taxon>
        <taxon>Bacillati</taxon>
        <taxon>Bacillota</taxon>
        <taxon>Clostridia</taxon>
        <taxon>Eubacteriales</taxon>
        <taxon>Eubacteriales Family XII. Incertae Sedis</taxon>
        <taxon>Fusibacter</taxon>
    </lineage>
</organism>
<dbReference type="Proteomes" id="UP001158045">
    <property type="component" value="Unassembled WGS sequence"/>
</dbReference>
<accession>A0ABT6NGE9</accession>